<keyword evidence="2" id="KW-1185">Reference proteome</keyword>
<sequence>MNRQPVSRNKNQNGIDAANAGEFYEDKIFVASILAAGSPFSG</sequence>
<evidence type="ECO:0000313" key="1">
    <source>
        <dbReference type="EMBL" id="RKO63215.1"/>
    </source>
</evidence>
<organism evidence="1 2">
    <name type="scientific">Caldibacillus debilis GB1</name>
    <dbReference type="NCBI Taxonomy" id="1339248"/>
    <lineage>
        <taxon>Bacteria</taxon>
        <taxon>Bacillati</taxon>
        <taxon>Bacillota</taxon>
        <taxon>Bacilli</taxon>
        <taxon>Bacillales</taxon>
        <taxon>Bacillaceae</taxon>
        <taxon>Caldibacillus</taxon>
    </lineage>
</organism>
<accession>A0A420VHY6</accession>
<evidence type="ECO:0000313" key="2">
    <source>
        <dbReference type="Proteomes" id="UP000286235"/>
    </source>
</evidence>
<dbReference type="AlphaFoldDB" id="A0A420VHY6"/>
<name>A0A420VHY6_9BACI</name>
<dbReference type="EMBL" id="AZRV01000011">
    <property type="protein sequence ID" value="RKO63215.1"/>
    <property type="molecule type" value="Genomic_DNA"/>
</dbReference>
<dbReference type="Proteomes" id="UP000286235">
    <property type="component" value="Unassembled WGS sequence"/>
</dbReference>
<protein>
    <submittedName>
        <fullName evidence="1">Uncharacterized protein</fullName>
    </submittedName>
</protein>
<reference evidence="1 2" key="1">
    <citation type="submission" date="2013-12" db="EMBL/GenBank/DDBJ databases">
        <title>Genome and proteome characterization of Caldibacillus debilis GB1 derived from a cellulolytic aero-tolerant co-culture.</title>
        <authorList>
            <person name="Wushke S.T."/>
            <person name="Zhang X."/>
            <person name="Fristensky B."/>
            <person name="Wilkins J.A."/>
            <person name="Levin D.B."/>
            <person name="Sparling R."/>
        </authorList>
    </citation>
    <scope>NUCLEOTIDE SEQUENCE [LARGE SCALE GENOMIC DNA]</scope>
    <source>
        <strain evidence="1 2">GB1</strain>
    </source>
</reference>
<gene>
    <name evidence="1" type="ORF">Cdeb_00306</name>
</gene>
<proteinExistence type="predicted"/>
<comment type="caution">
    <text evidence="1">The sequence shown here is derived from an EMBL/GenBank/DDBJ whole genome shotgun (WGS) entry which is preliminary data.</text>
</comment>